<keyword evidence="2" id="KW-0732">Signal</keyword>
<dbReference type="VEuPathDB" id="VectorBase:SCAU013983"/>
<keyword evidence="5" id="KW-1185">Reference proteome</keyword>
<proteinExistence type="predicted"/>
<evidence type="ECO:0000256" key="2">
    <source>
        <dbReference type="SAM" id="SignalP"/>
    </source>
</evidence>
<feature type="domain" description="EGF-like" evidence="3">
    <location>
        <begin position="84"/>
        <end position="122"/>
    </location>
</feature>
<feature type="domain" description="EGF-like" evidence="3">
    <location>
        <begin position="225"/>
        <end position="270"/>
    </location>
</feature>
<dbReference type="SMART" id="SM00181">
    <property type="entry name" value="EGF"/>
    <property type="match status" value="6"/>
</dbReference>
<evidence type="ECO:0000313" key="4">
    <source>
        <dbReference type="EnsemblMetazoa" id="SCAU013983-PA"/>
    </source>
</evidence>
<dbReference type="STRING" id="35570.A0A1I8Q519"/>
<protein>
    <recommendedName>
        <fullName evidence="3">EGF-like domain-containing protein</fullName>
    </recommendedName>
</protein>
<gene>
    <name evidence="4" type="primary">106085083</name>
</gene>
<dbReference type="EnsemblMetazoa" id="SCAU013983-RA">
    <property type="protein sequence ID" value="SCAU013983-PA"/>
    <property type="gene ID" value="SCAU013983"/>
</dbReference>
<feature type="signal peptide" evidence="2">
    <location>
        <begin position="1"/>
        <end position="17"/>
    </location>
</feature>
<evidence type="ECO:0000259" key="3">
    <source>
        <dbReference type="SMART" id="SM00181"/>
    </source>
</evidence>
<name>A0A1I8Q519_STOCA</name>
<keyword evidence="1" id="KW-0472">Membrane</keyword>
<accession>A0A1I8Q519</accession>
<sequence>MFYRLLLLFIIFKLVKMECGEHEFKSANGSCLTPEVSEDSCRPNDCGEYMECNDLNKCQCRQGFFEYLDEEKNQSKCVFPIPLKCDKDVDCGPKAKCANKNFCVCAKGYESKMIADDIWFCEKVLPKCPLGYTECLEKCCAPAGQCVGDKCLCDAGFLPKIYEDKNIVECELMEEVDLGESAGCQQECGPNSKCLEGVCKCDEGFYASLNSSACLPKREVIAELACDQNRDICSGICCPAQSHCLKGNQCVCNPGFQEEFEVKSNTTLCVAVNSSVSELPHLHIECPFGSTPCYSKCCNPTEKCVEEKCQCPLGFKPKFNEKLNSSTCEKCPENYAPCADYCCGPNSRCQQGQCLCTTGFIKVSQLDHSLISCETKNNVANVDYSILEMFEFDNDNKSICLQPSEHCTQECCGQNAYCNENFQCVCTSNDYSEMRSPITKAINCIPQVNMDIMSIYDLKDICLDAKHSCSKLCCGPQAHCNADHECICSHPDHRVHHSAVTKAKSCEPLPMRTNSIYIMLGIVCVILALALLCIKFIYTIKVDRNNI</sequence>
<evidence type="ECO:0000313" key="5">
    <source>
        <dbReference type="Proteomes" id="UP000095300"/>
    </source>
</evidence>
<feature type="domain" description="EGF-like" evidence="3">
    <location>
        <begin position="337"/>
        <end position="374"/>
    </location>
</feature>
<feature type="domain" description="EGF-like" evidence="3">
    <location>
        <begin position="134"/>
        <end position="171"/>
    </location>
</feature>
<feature type="domain" description="EGF-like" evidence="3">
    <location>
        <begin position="183"/>
        <end position="215"/>
    </location>
</feature>
<dbReference type="InterPro" id="IPR000742">
    <property type="entry name" value="EGF"/>
</dbReference>
<reference evidence="4" key="1">
    <citation type="submission" date="2020-05" db="UniProtKB">
        <authorList>
            <consortium name="EnsemblMetazoa"/>
        </authorList>
    </citation>
    <scope>IDENTIFICATION</scope>
    <source>
        <strain evidence="4">USDA</strain>
    </source>
</reference>
<dbReference type="Proteomes" id="UP000095300">
    <property type="component" value="Unassembled WGS sequence"/>
</dbReference>
<keyword evidence="1" id="KW-0812">Transmembrane</keyword>
<feature type="chain" id="PRO_5009327704" description="EGF-like domain-containing protein" evidence="2">
    <location>
        <begin position="18"/>
        <end position="547"/>
    </location>
</feature>
<feature type="domain" description="EGF-like" evidence="3">
    <location>
        <begin position="40"/>
        <end position="78"/>
    </location>
</feature>
<evidence type="ECO:0000256" key="1">
    <source>
        <dbReference type="SAM" id="Phobius"/>
    </source>
</evidence>
<dbReference type="AlphaFoldDB" id="A0A1I8Q519"/>
<feature type="transmembrane region" description="Helical" evidence="1">
    <location>
        <begin position="516"/>
        <end position="538"/>
    </location>
</feature>
<organism evidence="4 5">
    <name type="scientific">Stomoxys calcitrans</name>
    <name type="common">Stable fly</name>
    <name type="synonym">Conops calcitrans</name>
    <dbReference type="NCBI Taxonomy" id="35570"/>
    <lineage>
        <taxon>Eukaryota</taxon>
        <taxon>Metazoa</taxon>
        <taxon>Ecdysozoa</taxon>
        <taxon>Arthropoda</taxon>
        <taxon>Hexapoda</taxon>
        <taxon>Insecta</taxon>
        <taxon>Pterygota</taxon>
        <taxon>Neoptera</taxon>
        <taxon>Endopterygota</taxon>
        <taxon>Diptera</taxon>
        <taxon>Brachycera</taxon>
        <taxon>Muscomorpha</taxon>
        <taxon>Muscoidea</taxon>
        <taxon>Muscidae</taxon>
        <taxon>Stomoxys</taxon>
    </lineage>
</organism>
<keyword evidence="1" id="KW-1133">Transmembrane helix</keyword>